<dbReference type="InterPro" id="IPR011701">
    <property type="entry name" value="MFS"/>
</dbReference>
<evidence type="ECO:0000256" key="4">
    <source>
        <dbReference type="ARBA" id="ARBA00023136"/>
    </source>
</evidence>
<dbReference type="Gene3D" id="1.20.1250.20">
    <property type="entry name" value="MFS general substrate transporter like domains"/>
    <property type="match status" value="2"/>
</dbReference>
<dbReference type="GO" id="GO:0022857">
    <property type="term" value="F:transmembrane transporter activity"/>
    <property type="evidence" value="ECO:0007669"/>
    <property type="project" value="InterPro"/>
</dbReference>
<dbReference type="InterPro" id="IPR036259">
    <property type="entry name" value="MFS_trans_sf"/>
</dbReference>
<dbReference type="PANTHER" id="PTHR23514:SF13">
    <property type="entry name" value="INNER MEMBRANE PROTEIN YBJJ"/>
    <property type="match status" value="1"/>
</dbReference>
<dbReference type="CDD" id="cd17393">
    <property type="entry name" value="MFS_MosC_like"/>
    <property type="match status" value="1"/>
</dbReference>
<dbReference type="SUPFAM" id="SSF103473">
    <property type="entry name" value="MFS general substrate transporter"/>
    <property type="match status" value="1"/>
</dbReference>
<evidence type="ECO:0000256" key="1">
    <source>
        <dbReference type="ARBA" id="ARBA00004141"/>
    </source>
</evidence>
<sequence length="400" mass="41651">MNVALPSGQVLKARLATQLIFLVCGLGMSSWAPMVPFAKDRLALNDANLGFLLLMLGGGSMLLMPISGWLVGRFGSRIVMAGSAVVMALALPLLVVLPSASAMAITLFIFGASIGTIDVAMNAHGVQVQNLYGKPIMSSLHGLFSVGGLLGSLGLGFLIKLGLNPVYAALSIATLMILITLTQFQSLFPLEVEQQAIAHFSATDEKPTAVNQRFSWLDSRVIFLGLMCFAIFLAEGAVLDWSAIFLRDDKGIEAEFAGVGYSAFSIAMATMRLVGDKLVARLNEKTVVVGGSLLGAVGLGIAVLSPWVVGALVGFVLLGLGAANIVPVFFSQAGRLPGISPTVSLPAITTMGYTGMLAGPALLGFIAQHSSLRIALGCLAVLLLVVAVSYGMKRKTAGLL</sequence>
<keyword evidence="3 5" id="KW-1133">Transmembrane helix</keyword>
<feature type="transmembrane region" description="Helical" evidence="5">
    <location>
        <begin position="256"/>
        <end position="274"/>
    </location>
</feature>
<comment type="caution">
    <text evidence="7">The sequence shown here is derived from an EMBL/GenBank/DDBJ whole genome shotgun (WGS) entry which is preliminary data.</text>
</comment>
<dbReference type="InterPro" id="IPR051788">
    <property type="entry name" value="MFS_Transporter"/>
</dbReference>
<feature type="transmembrane region" description="Helical" evidence="5">
    <location>
        <begin position="78"/>
        <end position="97"/>
    </location>
</feature>
<feature type="transmembrane region" description="Helical" evidence="5">
    <location>
        <begin position="221"/>
        <end position="244"/>
    </location>
</feature>
<dbReference type="PROSITE" id="PS50850">
    <property type="entry name" value="MFS"/>
    <property type="match status" value="1"/>
</dbReference>
<comment type="subcellular location">
    <subcellularLocation>
        <location evidence="1">Membrane</location>
        <topology evidence="1">Multi-pass membrane protein</topology>
    </subcellularLocation>
</comment>
<dbReference type="Pfam" id="PF07690">
    <property type="entry name" value="MFS_1"/>
    <property type="match status" value="1"/>
</dbReference>
<dbReference type="EMBL" id="QOWE01000008">
    <property type="protein sequence ID" value="RCR69450.1"/>
    <property type="molecule type" value="Genomic_DNA"/>
</dbReference>
<feature type="transmembrane region" description="Helical" evidence="5">
    <location>
        <begin position="50"/>
        <end position="71"/>
    </location>
</feature>
<proteinExistence type="predicted"/>
<organism evidence="7 8">
    <name type="scientific">Larkinella punicea</name>
    <dbReference type="NCBI Taxonomy" id="2315727"/>
    <lineage>
        <taxon>Bacteria</taxon>
        <taxon>Pseudomonadati</taxon>
        <taxon>Bacteroidota</taxon>
        <taxon>Cytophagia</taxon>
        <taxon>Cytophagales</taxon>
        <taxon>Spirosomataceae</taxon>
        <taxon>Larkinella</taxon>
    </lineage>
</organism>
<feature type="transmembrane region" description="Helical" evidence="5">
    <location>
        <begin position="343"/>
        <end position="366"/>
    </location>
</feature>
<dbReference type="Proteomes" id="UP000253383">
    <property type="component" value="Unassembled WGS sequence"/>
</dbReference>
<keyword evidence="2 5" id="KW-0812">Transmembrane</keyword>
<feature type="transmembrane region" description="Helical" evidence="5">
    <location>
        <begin position="142"/>
        <end position="159"/>
    </location>
</feature>
<feature type="transmembrane region" description="Helical" evidence="5">
    <location>
        <begin position="19"/>
        <end position="38"/>
    </location>
</feature>
<feature type="domain" description="Major facilitator superfamily (MFS) profile" evidence="6">
    <location>
        <begin position="13"/>
        <end position="395"/>
    </location>
</feature>
<evidence type="ECO:0000256" key="5">
    <source>
        <dbReference type="SAM" id="Phobius"/>
    </source>
</evidence>
<evidence type="ECO:0000256" key="3">
    <source>
        <dbReference type="ARBA" id="ARBA00022989"/>
    </source>
</evidence>
<keyword evidence="8" id="KW-1185">Reference proteome</keyword>
<evidence type="ECO:0000313" key="7">
    <source>
        <dbReference type="EMBL" id="RCR69450.1"/>
    </source>
</evidence>
<evidence type="ECO:0000256" key="2">
    <source>
        <dbReference type="ARBA" id="ARBA00022692"/>
    </source>
</evidence>
<evidence type="ECO:0000313" key="8">
    <source>
        <dbReference type="Proteomes" id="UP000253383"/>
    </source>
</evidence>
<dbReference type="InterPro" id="IPR020846">
    <property type="entry name" value="MFS_dom"/>
</dbReference>
<gene>
    <name evidence="7" type="ORF">DUE52_11400</name>
</gene>
<feature type="transmembrane region" description="Helical" evidence="5">
    <location>
        <begin position="372"/>
        <end position="392"/>
    </location>
</feature>
<protein>
    <submittedName>
        <fullName evidence="7">MFS transporter</fullName>
    </submittedName>
</protein>
<feature type="transmembrane region" description="Helical" evidence="5">
    <location>
        <begin position="311"/>
        <end position="331"/>
    </location>
</feature>
<dbReference type="RefSeq" id="WP_114406137.1">
    <property type="nucleotide sequence ID" value="NZ_QOWE01000008.1"/>
</dbReference>
<dbReference type="AlphaFoldDB" id="A0A368JP58"/>
<feature type="transmembrane region" description="Helical" evidence="5">
    <location>
        <begin position="165"/>
        <end position="184"/>
    </location>
</feature>
<evidence type="ECO:0000259" key="6">
    <source>
        <dbReference type="PROSITE" id="PS50850"/>
    </source>
</evidence>
<keyword evidence="4 5" id="KW-0472">Membrane</keyword>
<dbReference type="PANTHER" id="PTHR23514">
    <property type="entry name" value="BYPASS OF STOP CODON PROTEIN 6"/>
    <property type="match status" value="1"/>
</dbReference>
<dbReference type="OrthoDB" id="9809599at2"/>
<dbReference type="GO" id="GO:0016020">
    <property type="term" value="C:membrane"/>
    <property type="evidence" value="ECO:0007669"/>
    <property type="project" value="UniProtKB-SubCell"/>
</dbReference>
<feature type="transmembrane region" description="Helical" evidence="5">
    <location>
        <begin position="286"/>
        <end position="305"/>
    </location>
</feature>
<accession>A0A368JP58</accession>
<name>A0A368JP58_9BACT</name>
<reference evidence="7 8" key="1">
    <citation type="submission" date="2018-07" db="EMBL/GenBank/DDBJ databases">
        <title>Genome analysis of Larkinella rosea.</title>
        <authorList>
            <person name="Zhou Z."/>
            <person name="Wang G."/>
        </authorList>
    </citation>
    <scope>NUCLEOTIDE SEQUENCE [LARGE SCALE GENOMIC DNA]</scope>
    <source>
        <strain evidence="8">zzj9</strain>
    </source>
</reference>
<feature type="transmembrane region" description="Helical" evidence="5">
    <location>
        <begin position="103"/>
        <end position="121"/>
    </location>
</feature>